<dbReference type="InterPro" id="IPR043171">
    <property type="entry name" value="Ap4A_phos1/2-like"/>
</dbReference>
<dbReference type="Gene3D" id="3.30.428.70">
    <property type="match status" value="1"/>
</dbReference>
<dbReference type="InterPro" id="IPR019200">
    <property type="entry name" value="ATP_adenylylTrfase_C"/>
</dbReference>
<accession>A0A0A1ZLF3</accession>
<dbReference type="EMBL" id="JNAJ01000017">
    <property type="protein sequence ID" value="KGF90432.1"/>
    <property type="molecule type" value="Genomic_DNA"/>
</dbReference>
<dbReference type="InterPro" id="IPR036265">
    <property type="entry name" value="HIT-like_sf"/>
</dbReference>
<feature type="domain" description="ATP adenylyltransferase C-terminal" evidence="2">
    <location>
        <begin position="187"/>
        <end position="274"/>
    </location>
</feature>
<dbReference type="Pfam" id="PF19327">
    <property type="entry name" value="Ap4A_phos_N"/>
    <property type="match status" value="1"/>
</dbReference>
<keyword evidence="4" id="KW-0548">Nucleotidyltransferase</keyword>
<dbReference type="OrthoDB" id="421767at2"/>
<dbReference type="PANTHER" id="PTHR38420:SF1">
    <property type="entry name" value="PUTATIVE (AFU_ORTHOLOGUE AFUA_5G14690)-RELATED"/>
    <property type="match status" value="1"/>
</dbReference>
<dbReference type="Pfam" id="PF09830">
    <property type="entry name" value="ATP_transf"/>
    <property type="match status" value="1"/>
</dbReference>
<evidence type="ECO:0000259" key="3">
    <source>
        <dbReference type="Pfam" id="PF19327"/>
    </source>
</evidence>
<dbReference type="InterPro" id="IPR009163">
    <property type="entry name" value="Ap4A_phos1/2"/>
</dbReference>
<keyword evidence="4" id="KW-0808">Transferase</keyword>
<dbReference type="GO" id="GO:0005524">
    <property type="term" value="F:ATP binding"/>
    <property type="evidence" value="ECO:0007669"/>
    <property type="project" value="InterPro"/>
</dbReference>
<evidence type="ECO:0000259" key="2">
    <source>
        <dbReference type="Pfam" id="PF09830"/>
    </source>
</evidence>
<evidence type="ECO:0000313" key="4">
    <source>
        <dbReference type="EMBL" id="KGF90432.1"/>
    </source>
</evidence>
<organism evidence="4 5">
    <name type="scientific">Prochlorococcus marinus str. MIT 9116</name>
    <dbReference type="NCBI Taxonomy" id="167544"/>
    <lineage>
        <taxon>Bacteria</taxon>
        <taxon>Bacillati</taxon>
        <taxon>Cyanobacteriota</taxon>
        <taxon>Cyanophyceae</taxon>
        <taxon>Synechococcales</taxon>
        <taxon>Prochlorococcaceae</taxon>
        <taxon>Prochlorococcus</taxon>
    </lineage>
</organism>
<dbReference type="SUPFAM" id="SSF54197">
    <property type="entry name" value="HIT-like"/>
    <property type="match status" value="1"/>
</dbReference>
<dbReference type="GO" id="GO:0003877">
    <property type="term" value="F:ATP:ADP adenylyltransferase activity"/>
    <property type="evidence" value="ECO:0007669"/>
    <property type="project" value="UniProtKB-EC"/>
</dbReference>
<sequence>MSLEKYWKKALSQTRLSIEDESLIPLKTDIITSDLYQENDFIIRKLDTSKFYKKKIYGPKQNPFCPWEKILEIDKIGDNHQLILNKYPVQKGHILLITNNWKPQNGWLDIKDWSAIQKVNKDTSGLWFFNSSPMAGASQPHRHFQLLRRSKDERSCPRENWFLENKLYKNEDSKLKKNIIVSKFNFNENSILLFELYLNLCKKLGLGEPISDKKPRYPYNLLITNKWIAIVKRNNDHIHGFSINGLGFAGYLLVTEKSNINYLKKYGPEKLLENFV</sequence>
<reference evidence="5" key="1">
    <citation type="journal article" date="2014" name="Sci. Data">
        <title>Genomes of diverse isolates of the marine cyanobacterium Prochlorococcus.</title>
        <authorList>
            <person name="Biller S."/>
            <person name="Berube P."/>
            <person name="Thompson J."/>
            <person name="Kelly L."/>
            <person name="Roggensack S."/>
            <person name="Awad L."/>
            <person name="Roache-Johnson K."/>
            <person name="Ding H."/>
            <person name="Giovannoni S.J."/>
            <person name="Moore L.R."/>
            <person name="Chisholm S.W."/>
        </authorList>
    </citation>
    <scope>NUCLEOTIDE SEQUENCE [LARGE SCALE GENOMIC DNA]</scope>
</reference>
<proteinExistence type="predicted"/>
<name>A0A0A1ZLF3_PROMR</name>
<dbReference type="GO" id="GO:0009117">
    <property type="term" value="P:nucleotide metabolic process"/>
    <property type="evidence" value="ECO:0007669"/>
    <property type="project" value="InterPro"/>
</dbReference>
<comment type="caution">
    <text evidence="4">The sequence shown here is derived from an EMBL/GenBank/DDBJ whole genome shotgun (WGS) entry which is preliminary data.</text>
</comment>
<evidence type="ECO:0000256" key="1">
    <source>
        <dbReference type="PIRSR" id="PIRSR000846-1"/>
    </source>
</evidence>
<feature type="active site" description="Nucleophile" evidence="1">
    <location>
        <position position="143"/>
    </location>
</feature>
<dbReference type="EC" id="2.7.7.53" evidence="4"/>
<dbReference type="PANTHER" id="PTHR38420">
    <property type="entry name" value="AP-4-A PHOSPHORYLASE II"/>
    <property type="match status" value="1"/>
</dbReference>
<dbReference type="Proteomes" id="UP000030491">
    <property type="component" value="Unassembled WGS sequence"/>
</dbReference>
<feature type="domain" description="Ap4A phosphorylase 1/2 N-terminal" evidence="3">
    <location>
        <begin position="4"/>
        <end position="149"/>
    </location>
</feature>
<dbReference type="AlphaFoldDB" id="A0A0A1ZLF3"/>
<evidence type="ECO:0000313" key="5">
    <source>
        <dbReference type="Proteomes" id="UP000030491"/>
    </source>
</evidence>
<dbReference type="PIRSF" id="PIRSF000846">
    <property type="entry name" value="ATP_adenylyltr"/>
    <property type="match status" value="1"/>
</dbReference>
<dbReference type="RefSeq" id="WP_032514389.1">
    <property type="nucleotide sequence ID" value="NZ_JNAJ01000017.1"/>
</dbReference>
<dbReference type="InterPro" id="IPR045759">
    <property type="entry name" value="Ap4A_phos1/2_N"/>
</dbReference>
<protein>
    <submittedName>
        <fullName evidence="4">Putative ATP adenylyltransferase</fullName>
        <ecNumber evidence="4">2.7.7.53</ecNumber>
    </submittedName>
</protein>
<gene>
    <name evidence="4" type="ORF">EU93_1603</name>
</gene>